<evidence type="ECO:0000313" key="8">
    <source>
        <dbReference type="EMBL" id="AKB34426.1"/>
    </source>
</evidence>
<comment type="subcellular location">
    <subcellularLocation>
        <location evidence="1">Cell membrane</location>
        <topology evidence="1">Multi-pass membrane protein</topology>
    </subcellularLocation>
</comment>
<dbReference type="EMBL" id="CP009507">
    <property type="protein sequence ID" value="AKB34426.1"/>
    <property type="molecule type" value="Genomic_DNA"/>
</dbReference>
<feature type="transmembrane region" description="Helical" evidence="6">
    <location>
        <begin position="428"/>
        <end position="450"/>
    </location>
</feature>
<feature type="transmembrane region" description="Helical" evidence="6">
    <location>
        <begin position="470"/>
        <end position="491"/>
    </location>
</feature>
<dbReference type="InterPro" id="IPR050586">
    <property type="entry name" value="CPA3_Na-H_Antiporter_D"/>
</dbReference>
<gene>
    <name evidence="8" type="ORF">MSSIH_3736</name>
</gene>
<sequence length="522" mass="56524">MSFLMDNLPMFLVAIPLLMAPVTILTKGNPGLQKVLDIVVGFVLLCLSVLLITTVWNNGIIAYDVGEFGKYGIVLVADLLGAGMVLLSCFIGFLGLIYSYDYIEDQSLNQTYHSLYNLMLAGINGIFLTGDIFNMFVFFEVMLLSSAALIVANENSKVTKISDKMEATMKYLVLNILGGNVMLIAVASLYASIGSLNMADITLKIRMLAETGAVPWHLYAVGLLFIIVFGGKAAMFPLHYWLPDVHPTAPSPISAMLSGVIIKIGAYGILRVLFMVFAPFQAVYGPVILFTALVTLALGATSAIGQSDVKRMLAYSSVSQIGYIFLGFGMAAMANVAGETEAAALLLAASVVYMINHALAKSMLFLTSGGIIHTADTRDMRKMGGMVNKAPLMCAAFLVGAMSIGGVPPMGGFIAKFLLFDSGLRAQFYLPIGIAVIFAIFTLFYMFRGWMLIFWGERDPQHGEYSHHKLSPLIVAPILILAAIVLILGLYPEPVVQFSQTIANQIIDPQPYIDAVIVRVIR</sequence>
<protein>
    <submittedName>
        <fullName evidence="8">Na(+) H(+) antiporter subunit D</fullName>
    </submittedName>
</protein>
<feature type="transmembrane region" description="Helical" evidence="6">
    <location>
        <begin position="312"/>
        <end position="336"/>
    </location>
</feature>
<feature type="transmembrane region" description="Helical" evidence="6">
    <location>
        <begin position="254"/>
        <end position="277"/>
    </location>
</feature>
<dbReference type="HOGENOM" id="CLU_007100_9_2_2"/>
<feature type="transmembrane region" description="Helical" evidence="6">
    <location>
        <begin position="283"/>
        <end position="305"/>
    </location>
</feature>
<evidence type="ECO:0000256" key="4">
    <source>
        <dbReference type="ARBA" id="ARBA00022989"/>
    </source>
</evidence>
<feature type="transmembrane region" description="Helical" evidence="6">
    <location>
        <begin position="38"/>
        <end position="59"/>
    </location>
</feature>
<feature type="transmembrane region" description="Helical" evidence="6">
    <location>
        <begin position="118"/>
        <end position="151"/>
    </location>
</feature>
<feature type="domain" description="NADH:quinone oxidoreductase/Mrp antiporter transmembrane" evidence="7">
    <location>
        <begin position="130"/>
        <end position="442"/>
    </location>
</feature>
<evidence type="ECO:0000259" key="7">
    <source>
        <dbReference type="Pfam" id="PF00361"/>
    </source>
</evidence>
<organism evidence="8 9">
    <name type="scientific">Methanosarcina siciliae HI350</name>
    <dbReference type="NCBI Taxonomy" id="1434119"/>
    <lineage>
        <taxon>Archaea</taxon>
        <taxon>Methanobacteriati</taxon>
        <taxon>Methanobacteriota</taxon>
        <taxon>Stenosarchaea group</taxon>
        <taxon>Methanomicrobia</taxon>
        <taxon>Methanosarcinales</taxon>
        <taxon>Methanosarcinaceae</taxon>
        <taxon>Methanosarcina</taxon>
    </lineage>
</organism>
<keyword evidence="4 6" id="KW-1133">Transmembrane helix</keyword>
<evidence type="ECO:0000256" key="5">
    <source>
        <dbReference type="ARBA" id="ARBA00023136"/>
    </source>
</evidence>
<dbReference type="GeneID" id="41607930"/>
<evidence type="ECO:0000313" key="9">
    <source>
        <dbReference type="Proteomes" id="UP000033092"/>
    </source>
</evidence>
<keyword evidence="3 6" id="KW-0812">Transmembrane</keyword>
<dbReference type="GO" id="GO:0005886">
    <property type="term" value="C:plasma membrane"/>
    <property type="evidence" value="ECO:0007669"/>
    <property type="project" value="UniProtKB-SubCell"/>
</dbReference>
<evidence type="ECO:0000256" key="6">
    <source>
        <dbReference type="SAM" id="Phobius"/>
    </source>
</evidence>
<dbReference type="KEGG" id="msz:MSSIH_3736"/>
<keyword evidence="5 6" id="KW-0472">Membrane</keyword>
<feature type="transmembrane region" description="Helical" evidence="6">
    <location>
        <begin position="71"/>
        <end position="98"/>
    </location>
</feature>
<feature type="transmembrane region" description="Helical" evidence="6">
    <location>
        <begin position="7"/>
        <end position="26"/>
    </location>
</feature>
<evidence type="ECO:0000256" key="1">
    <source>
        <dbReference type="ARBA" id="ARBA00004651"/>
    </source>
</evidence>
<dbReference type="AlphaFoldDB" id="A0A0E3LBV4"/>
<reference evidence="8 9" key="1">
    <citation type="submission" date="2014-07" db="EMBL/GenBank/DDBJ databases">
        <title>Methanogenic archaea and the global carbon cycle.</title>
        <authorList>
            <person name="Henriksen J.R."/>
            <person name="Luke J."/>
            <person name="Reinhart S."/>
            <person name="Benedict M.N."/>
            <person name="Youngblut N.D."/>
            <person name="Metcalf M.E."/>
            <person name="Whitaker R.J."/>
            <person name="Metcalf W.W."/>
        </authorList>
    </citation>
    <scope>NUCLEOTIDE SEQUENCE [LARGE SCALE GENOMIC DNA]</scope>
    <source>
        <strain evidence="8 9">HI350</strain>
    </source>
</reference>
<dbReference type="PANTHER" id="PTHR42703">
    <property type="entry name" value="NADH DEHYDROGENASE"/>
    <property type="match status" value="1"/>
</dbReference>
<keyword evidence="2" id="KW-1003">Cell membrane</keyword>
<dbReference type="PANTHER" id="PTHR42703:SF1">
    <property type="entry name" value="NA(+)_H(+) ANTIPORTER SUBUNIT D1"/>
    <property type="match status" value="1"/>
</dbReference>
<name>A0A0E3LBV4_9EURY</name>
<dbReference type="InterPro" id="IPR001750">
    <property type="entry name" value="ND/Mrp_TM"/>
</dbReference>
<evidence type="ECO:0000256" key="2">
    <source>
        <dbReference type="ARBA" id="ARBA00022475"/>
    </source>
</evidence>
<dbReference type="PRINTS" id="PR01434">
    <property type="entry name" value="NADHDHGNASE5"/>
</dbReference>
<evidence type="ECO:0000256" key="3">
    <source>
        <dbReference type="ARBA" id="ARBA00022692"/>
    </source>
</evidence>
<feature type="transmembrane region" description="Helical" evidence="6">
    <location>
        <begin position="216"/>
        <end position="242"/>
    </location>
</feature>
<dbReference type="PATRIC" id="fig|1434119.4.peg.4852"/>
<dbReference type="RefSeq" id="WP_048174250.1">
    <property type="nucleotide sequence ID" value="NZ_CP009507.1"/>
</dbReference>
<proteinExistence type="predicted"/>
<dbReference type="GeneID" id="24862770"/>
<dbReference type="Proteomes" id="UP000033092">
    <property type="component" value="Chromosome"/>
</dbReference>
<feature type="transmembrane region" description="Helical" evidence="6">
    <location>
        <begin position="172"/>
        <end position="196"/>
    </location>
</feature>
<dbReference type="Pfam" id="PF00361">
    <property type="entry name" value="Proton_antipo_M"/>
    <property type="match status" value="1"/>
</dbReference>
<feature type="transmembrane region" description="Helical" evidence="6">
    <location>
        <begin position="390"/>
        <end position="408"/>
    </location>
</feature>
<accession>A0A0E3LBV4</accession>